<keyword evidence="2" id="KW-1185">Reference proteome</keyword>
<proteinExistence type="predicted"/>
<dbReference type="RefSeq" id="WP_093651647.1">
    <property type="nucleotide sequence ID" value="NZ_CTEN01000009.1"/>
</dbReference>
<evidence type="ECO:0000313" key="2">
    <source>
        <dbReference type="Proteomes" id="UP000198604"/>
    </source>
</evidence>
<dbReference type="STRING" id="1608583.BN1356_02543"/>
<reference evidence="2" key="1">
    <citation type="submission" date="2015-03" db="EMBL/GenBank/DDBJ databases">
        <authorList>
            <person name="Urmite Genomes"/>
        </authorList>
    </citation>
    <scope>NUCLEOTIDE SEQUENCE [LARGE SCALE GENOMIC DNA]</scope>
    <source>
        <strain evidence="2">FF10</strain>
    </source>
</reference>
<evidence type="ECO:0000313" key="1">
    <source>
        <dbReference type="EMBL" id="CQR26185.1"/>
    </source>
</evidence>
<dbReference type="EMBL" id="CTEN01000009">
    <property type="protein sequence ID" value="CQR26185.1"/>
    <property type="molecule type" value="Genomic_DNA"/>
</dbReference>
<accession>A0A0E4H612</accession>
<name>A0A0E4H612_9STRE</name>
<protein>
    <submittedName>
        <fullName evidence="1">Uncharacterized protein</fullName>
    </submittedName>
</protein>
<sequence length="160" mass="18439">MDLSKIRLLEACFGYLIDRLKPAIKEQVSSDRLIFESDGILYQFDTCQEQPYKGTFIEFRLAPYELKEQRNDIRDIYDLYKCLNLKDSELSVLTNIDNAATIKTLIFKLLINADLGTLSELYPDIKSNSLVYNLHILGNDQSFPIYHFPADKSFNLVSIG</sequence>
<dbReference type="AlphaFoldDB" id="A0A0E4H612"/>
<gene>
    <name evidence="1" type="ORF">BN1356_02543</name>
</gene>
<organism evidence="1 2">
    <name type="scientific">Streptococcus varani</name>
    <dbReference type="NCBI Taxonomy" id="1608583"/>
    <lineage>
        <taxon>Bacteria</taxon>
        <taxon>Bacillati</taxon>
        <taxon>Bacillota</taxon>
        <taxon>Bacilli</taxon>
        <taxon>Lactobacillales</taxon>
        <taxon>Streptococcaceae</taxon>
        <taxon>Streptococcus</taxon>
    </lineage>
</organism>
<dbReference type="Proteomes" id="UP000198604">
    <property type="component" value="Unassembled WGS sequence"/>
</dbReference>
<dbReference type="OrthoDB" id="2219946at2"/>